<accession>A0A239DTS2</accession>
<dbReference type="AlphaFoldDB" id="A0A239DTS2"/>
<gene>
    <name evidence="1" type="ORF">SAMN06295912_1058</name>
</gene>
<name>A0A239DTS2_9SPHN</name>
<sequence>MTRNSVVPRVGPLKLKAQIFCGDEPAIGPGKADLLDAIDREGSISAAGRALGMSYRRTWLLVDSMNRCWVEKLVDTTAGGSRDRGARLTDCGRTVLAAYRDLERRLIAVAGAGGLDPFLPLLRDAPLPPAATTPTA</sequence>
<dbReference type="EMBL" id="FZOS01000005">
    <property type="protein sequence ID" value="SNS34974.1"/>
    <property type="molecule type" value="Genomic_DNA"/>
</dbReference>
<proteinExistence type="predicted"/>
<dbReference type="OrthoDB" id="9800709at2"/>
<reference evidence="2" key="1">
    <citation type="submission" date="2017-06" db="EMBL/GenBank/DDBJ databases">
        <authorList>
            <person name="Varghese N."/>
            <person name="Submissions S."/>
        </authorList>
    </citation>
    <scope>NUCLEOTIDE SEQUENCE [LARGE SCALE GENOMIC DNA]</scope>
    <source>
        <strain evidence="2">LNB2</strain>
    </source>
</reference>
<dbReference type="Gene3D" id="1.10.10.10">
    <property type="entry name" value="Winged helix-like DNA-binding domain superfamily/Winged helix DNA-binding domain"/>
    <property type="match status" value="1"/>
</dbReference>
<dbReference type="Proteomes" id="UP000198281">
    <property type="component" value="Unassembled WGS sequence"/>
</dbReference>
<evidence type="ECO:0000313" key="1">
    <source>
        <dbReference type="EMBL" id="SNS34974.1"/>
    </source>
</evidence>
<dbReference type="PANTHER" id="PTHR30432">
    <property type="entry name" value="TRANSCRIPTIONAL REGULATOR MODE"/>
    <property type="match status" value="1"/>
</dbReference>
<dbReference type="InterPro" id="IPR051815">
    <property type="entry name" value="Molybdate_resp_trans_reg"/>
</dbReference>
<dbReference type="InterPro" id="IPR036390">
    <property type="entry name" value="WH_DNA-bd_sf"/>
</dbReference>
<dbReference type="InterPro" id="IPR036388">
    <property type="entry name" value="WH-like_DNA-bd_sf"/>
</dbReference>
<dbReference type="PANTHER" id="PTHR30432:SF1">
    <property type="entry name" value="DNA-BINDING TRANSCRIPTIONAL DUAL REGULATOR MODE"/>
    <property type="match status" value="1"/>
</dbReference>
<organism evidence="1 2">
    <name type="scientific">Edaphosphingomonas laterariae</name>
    <dbReference type="NCBI Taxonomy" id="861865"/>
    <lineage>
        <taxon>Bacteria</taxon>
        <taxon>Pseudomonadati</taxon>
        <taxon>Pseudomonadota</taxon>
        <taxon>Alphaproteobacteria</taxon>
        <taxon>Sphingomonadales</taxon>
        <taxon>Rhizorhabdaceae</taxon>
        <taxon>Edaphosphingomonas</taxon>
    </lineage>
</organism>
<evidence type="ECO:0000313" key="2">
    <source>
        <dbReference type="Proteomes" id="UP000198281"/>
    </source>
</evidence>
<protein>
    <submittedName>
        <fullName evidence="1">Molybdate transport system regulatory protein</fullName>
    </submittedName>
</protein>
<keyword evidence="2" id="KW-1185">Reference proteome</keyword>
<dbReference type="SUPFAM" id="SSF46785">
    <property type="entry name" value="Winged helix' DNA-binding domain"/>
    <property type="match status" value="1"/>
</dbReference>
<dbReference type="RefSeq" id="WP_089218928.1">
    <property type="nucleotide sequence ID" value="NZ_FZOS01000005.1"/>
</dbReference>